<evidence type="ECO:0008006" key="4">
    <source>
        <dbReference type="Google" id="ProtNLM"/>
    </source>
</evidence>
<evidence type="ECO:0000256" key="1">
    <source>
        <dbReference type="SAM" id="SignalP"/>
    </source>
</evidence>
<dbReference type="AlphaFoldDB" id="A0A7X5UDB6"/>
<dbReference type="Gene3D" id="3.40.390.10">
    <property type="entry name" value="Collagenase (Catalytic Domain)"/>
    <property type="match status" value="1"/>
</dbReference>
<proteinExistence type="predicted"/>
<dbReference type="EMBL" id="JAARLZ010000011">
    <property type="protein sequence ID" value="NII08307.1"/>
    <property type="molecule type" value="Genomic_DNA"/>
</dbReference>
<protein>
    <recommendedName>
        <fullName evidence="4">Peptidase M12B domain-containing protein</fullName>
    </recommendedName>
</protein>
<keyword evidence="1" id="KW-0732">Signal</keyword>
<reference evidence="2 3" key="1">
    <citation type="submission" date="2020-03" db="EMBL/GenBank/DDBJ databases">
        <authorList>
            <person name="Lai Q."/>
        </authorList>
    </citation>
    <scope>NUCLEOTIDE SEQUENCE [LARGE SCALE GENOMIC DNA]</scope>
    <source>
        <strain evidence="2 3">CCUG 25036</strain>
    </source>
</reference>
<feature type="signal peptide" evidence="1">
    <location>
        <begin position="1"/>
        <end position="25"/>
    </location>
</feature>
<gene>
    <name evidence="2" type="ORF">HBF25_18125</name>
</gene>
<comment type="caution">
    <text evidence="2">The sequence shown here is derived from an EMBL/GenBank/DDBJ whole genome shotgun (WGS) entry which is preliminary data.</text>
</comment>
<organism evidence="2 3">
    <name type="scientific">Luteibacter anthropi</name>
    <dbReference type="NCBI Taxonomy" id="564369"/>
    <lineage>
        <taxon>Bacteria</taxon>
        <taxon>Pseudomonadati</taxon>
        <taxon>Pseudomonadota</taxon>
        <taxon>Gammaproteobacteria</taxon>
        <taxon>Lysobacterales</taxon>
        <taxon>Rhodanobacteraceae</taxon>
        <taxon>Luteibacter</taxon>
    </lineage>
</organism>
<dbReference type="RefSeq" id="WP_166950949.1">
    <property type="nucleotide sequence ID" value="NZ_JAARLZ010000011.1"/>
</dbReference>
<dbReference type="SUPFAM" id="SSF55486">
    <property type="entry name" value="Metalloproteases ('zincins'), catalytic domain"/>
    <property type="match status" value="1"/>
</dbReference>
<feature type="chain" id="PRO_5030864519" description="Peptidase M12B domain-containing protein" evidence="1">
    <location>
        <begin position="26"/>
        <end position="692"/>
    </location>
</feature>
<evidence type="ECO:0000313" key="3">
    <source>
        <dbReference type="Proteomes" id="UP000490980"/>
    </source>
</evidence>
<dbReference type="GO" id="GO:0008237">
    <property type="term" value="F:metallopeptidase activity"/>
    <property type="evidence" value="ECO:0007669"/>
    <property type="project" value="InterPro"/>
</dbReference>
<dbReference type="InterPro" id="IPR024079">
    <property type="entry name" value="MetalloPept_cat_dom_sf"/>
</dbReference>
<evidence type="ECO:0000313" key="2">
    <source>
        <dbReference type="EMBL" id="NII08307.1"/>
    </source>
</evidence>
<sequence>MHHPRKRLLSALIAGGFLYASVASAADTAGFWHELPQKAPAAAASARSARSVATPTNTPSHYRAFTLDFGSLGTELKASSRSIRRGQANNLALPLPGGGMTYFTLSESDALPASLAARYPELKSYKGVDSEGRRVRVDVSPQGLRAAIYDNHEVWLVQRAERLAGKVGTAASSGDEYWSFRRADLPLTKSGFVELPSDTDLAAFTNPQATARVAAAKAANGGTTLYNYRLAMATTSGYTNSFGTTVQDGLAEVVTMVNRINEVYETDLGVHLTLVDDEDKIIYTSAKTDPYNGIDPGSAKMNAANVKNLAKVIGNANFDVGHVVDGAGDGGMADIGSTCDDSLKASGSTGRPDPVGDAFWIDYVSHEIGHSFGGHHPFAGCDGFAGFGAYDDAKFAAEPRSGTTVMAYAGVCGSTDLQPHSDPYFNVINIDQIQTAIAGTGGTCAVKKTNTNSQAVIDDASLKANAKSIPAKTPFALKVSARHANPKAVLNYTWEEADTGHQETRVTALYDAGSGPIFRSFPGNTTGQRVFPKLESVLGEQALDKGEVYPATARKLNFRVTVRDGIATSDADSSGPTTVTGNVTVNVVNTGSAFAVTAPSTAVKWNGGSAQTIKWNVAKTDASPISCAKVRIDLSTDGGHTWLASPLAASVANNGSANVTLPKNATTQARFKVSCTDNIFFAVSPKNSTISL</sequence>
<keyword evidence="3" id="KW-1185">Reference proteome</keyword>
<dbReference type="Pfam" id="PF13583">
    <property type="entry name" value="Reprolysin_4"/>
    <property type="match status" value="1"/>
</dbReference>
<dbReference type="Proteomes" id="UP000490980">
    <property type="component" value="Unassembled WGS sequence"/>
</dbReference>
<accession>A0A7X5UDB6</accession>
<name>A0A7X5UDB6_9GAMM</name>